<proteinExistence type="predicted"/>
<dbReference type="PANTHER" id="PTHR31302">
    <property type="entry name" value="TRANSMEMBRANE PROTEIN WITH METALLOPHOSPHOESTERASE DOMAIN-RELATED"/>
    <property type="match status" value="1"/>
</dbReference>
<dbReference type="GO" id="GO:0009245">
    <property type="term" value="P:lipid A biosynthetic process"/>
    <property type="evidence" value="ECO:0007669"/>
    <property type="project" value="TreeGrafter"/>
</dbReference>
<evidence type="ECO:0000313" key="3">
    <source>
        <dbReference type="Proteomes" id="UP000239047"/>
    </source>
</evidence>
<gene>
    <name evidence="2" type="ORF">C4B60_04260</name>
</gene>
<dbReference type="Gene3D" id="3.60.21.10">
    <property type="match status" value="1"/>
</dbReference>
<dbReference type="EMBL" id="PREZ01000002">
    <property type="protein sequence ID" value="PPA71285.1"/>
    <property type="molecule type" value="Genomic_DNA"/>
</dbReference>
<name>A0A2S5GEE9_9BACL</name>
<reference evidence="2 3" key="1">
    <citation type="submission" date="2018-02" db="EMBL/GenBank/DDBJ databases">
        <title>Jeotgalibacillus proteolyticum sp. nov. a protease producing bacterium isolated from ocean sediments of Laizhou Bay.</title>
        <authorList>
            <person name="Li Y."/>
        </authorList>
    </citation>
    <scope>NUCLEOTIDE SEQUENCE [LARGE SCALE GENOMIC DNA]</scope>
    <source>
        <strain evidence="2 3">22-7</strain>
    </source>
</reference>
<dbReference type="RefSeq" id="WP_104056776.1">
    <property type="nucleotide sequence ID" value="NZ_PREZ01000002.1"/>
</dbReference>
<accession>A0A2S5GEE9</accession>
<dbReference type="SUPFAM" id="SSF56300">
    <property type="entry name" value="Metallo-dependent phosphatases"/>
    <property type="match status" value="1"/>
</dbReference>
<dbReference type="Proteomes" id="UP000239047">
    <property type="component" value="Unassembled WGS sequence"/>
</dbReference>
<organism evidence="2 3">
    <name type="scientific">Jeotgalibacillus proteolyticus</name>
    <dbReference type="NCBI Taxonomy" id="2082395"/>
    <lineage>
        <taxon>Bacteria</taxon>
        <taxon>Bacillati</taxon>
        <taxon>Bacillota</taxon>
        <taxon>Bacilli</taxon>
        <taxon>Bacillales</taxon>
        <taxon>Caryophanaceae</taxon>
        <taxon>Jeotgalibacillus</taxon>
    </lineage>
</organism>
<dbReference type="InterPro" id="IPR051158">
    <property type="entry name" value="Metallophosphoesterase_sf"/>
</dbReference>
<dbReference type="AlphaFoldDB" id="A0A2S5GEE9"/>
<dbReference type="InterPro" id="IPR029052">
    <property type="entry name" value="Metallo-depent_PP-like"/>
</dbReference>
<dbReference type="GO" id="GO:0016020">
    <property type="term" value="C:membrane"/>
    <property type="evidence" value="ECO:0007669"/>
    <property type="project" value="GOC"/>
</dbReference>
<dbReference type="InterPro" id="IPR004843">
    <property type="entry name" value="Calcineurin-like_PHP"/>
</dbReference>
<protein>
    <submittedName>
        <fullName evidence="2">Metallophosphoesterase</fullName>
    </submittedName>
</protein>
<dbReference type="OrthoDB" id="9780884at2"/>
<keyword evidence="3" id="KW-1185">Reference proteome</keyword>
<comment type="caution">
    <text evidence="2">The sequence shown here is derived from an EMBL/GenBank/DDBJ whole genome shotgun (WGS) entry which is preliminary data.</text>
</comment>
<dbReference type="PANTHER" id="PTHR31302:SF32">
    <property type="entry name" value="PHOSPHOESTERASE"/>
    <property type="match status" value="1"/>
</dbReference>
<feature type="domain" description="Calcineurin-like phosphoesterase" evidence="1">
    <location>
        <begin position="59"/>
        <end position="215"/>
    </location>
</feature>
<dbReference type="GO" id="GO:0008758">
    <property type="term" value="F:UDP-2,3-diacylglucosamine hydrolase activity"/>
    <property type="evidence" value="ECO:0007669"/>
    <property type="project" value="TreeGrafter"/>
</dbReference>
<dbReference type="Pfam" id="PF00149">
    <property type="entry name" value="Metallophos"/>
    <property type="match status" value="1"/>
</dbReference>
<evidence type="ECO:0000313" key="2">
    <source>
        <dbReference type="EMBL" id="PPA71285.1"/>
    </source>
</evidence>
<sequence>MLKAVFEQAEQVEKKMKKLAGLFLLGITFGAYMVKRAFENNIDYKTLELEHYSFKKKSTIFFISDVHRRVLSDRFIAAIPSADAVIIGGDLVEKGMPLSRVEENLKQLSQKGPLYFVYGNNDEEVDRIKLNEIFDRCHVTVLENSAVKLKEEDGHPLWLAGIGDASSEKDDVALALSYVNCHDPIILISHDPRGVIEEIPKDRKVILILSGHTHGGQIRIFGMGPYELGGLKKSGSTIHLISNGYGTSAFPIRLGAAPETHFITLKNLNNR</sequence>
<evidence type="ECO:0000259" key="1">
    <source>
        <dbReference type="Pfam" id="PF00149"/>
    </source>
</evidence>